<evidence type="ECO:0000313" key="10">
    <source>
        <dbReference type="EMBL" id="QYA42494.1"/>
    </source>
</evidence>
<reference evidence="10 11" key="1">
    <citation type="submission" date="2021-07" db="EMBL/GenBank/DDBJ databases">
        <title>Prevalence and characterization of methicillin-resistant Macrococcus spp. in food producing animals and meat in Switzerland in 2019.</title>
        <authorList>
            <person name="Keller J.E."/>
            <person name="Schwendener S."/>
            <person name="Neuenschwander J."/>
            <person name="Overesch G."/>
            <person name="Perreten V."/>
        </authorList>
    </citation>
    <scope>NUCLEOTIDE SEQUENCE [LARGE SCALE GENOMIC DNA]</scope>
    <source>
        <strain evidence="10 11">19Msa0936</strain>
    </source>
</reference>
<dbReference type="InterPro" id="IPR011701">
    <property type="entry name" value="MFS"/>
</dbReference>
<evidence type="ECO:0000256" key="7">
    <source>
        <dbReference type="ARBA" id="ARBA00040594"/>
    </source>
</evidence>
<feature type="transmembrane region" description="Helical" evidence="8">
    <location>
        <begin position="455"/>
        <end position="476"/>
    </location>
</feature>
<feature type="transmembrane region" description="Helical" evidence="8">
    <location>
        <begin position="235"/>
        <end position="255"/>
    </location>
</feature>
<dbReference type="AlphaFoldDB" id="A0AAE7Q2Z2"/>
<keyword evidence="3" id="KW-0813">Transport</keyword>
<feature type="transmembrane region" description="Helical" evidence="8">
    <location>
        <begin position="309"/>
        <end position="325"/>
    </location>
</feature>
<dbReference type="GO" id="GO:0022857">
    <property type="term" value="F:transmembrane transporter activity"/>
    <property type="evidence" value="ECO:0007669"/>
    <property type="project" value="InterPro"/>
</dbReference>
<evidence type="ECO:0000256" key="6">
    <source>
        <dbReference type="ARBA" id="ARBA00023136"/>
    </source>
</evidence>
<comment type="similarity">
    <text evidence="2">Belongs to the major facilitator superfamily. TCR/Tet family.</text>
</comment>
<dbReference type="RefSeq" id="WP_203546018.1">
    <property type="nucleotide sequence ID" value="NZ_CP054482.1"/>
</dbReference>
<keyword evidence="6 8" id="KW-0472">Membrane</keyword>
<dbReference type="PANTHER" id="PTHR42718:SF9">
    <property type="entry name" value="MAJOR FACILITATOR SUPERFAMILY MULTIDRUG TRANSPORTER MFSC"/>
    <property type="match status" value="1"/>
</dbReference>
<dbReference type="InterPro" id="IPR036259">
    <property type="entry name" value="MFS_trans_sf"/>
</dbReference>
<dbReference type="SUPFAM" id="SSF103473">
    <property type="entry name" value="MFS general substrate transporter"/>
    <property type="match status" value="1"/>
</dbReference>
<feature type="transmembrane region" description="Helical" evidence="8">
    <location>
        <begin position="332"/>
        <end position="353"/>
    </location>
</feature>
<accession>A0AAE7Q2Z2</accession>
<feature type="transmembrane region" description="Helical" evidence="8">
    <location>
        <begin position="51"/>
        <end position="72"/>
    </location>
</feature>
<feature type="transmembrane region" description="Helical" evidence="8">
    <location>
        <begin position="84"/>
        <end position="107"/>
    </location>
</feature>
<feature type="transmembrane region" description="Helical" evidence="8">
    <location>
        <begin position="209"/>
        <end position="229"/>
    </location>
</feature>
<sequence length="489" mass="54427">MNTLKYKTIRAWEIFLLSVITVFGIGSQYFTNISYSLNQGLIQSSFDLESKYLIVPAVLANFAFAFGVPFGHLFTHRLSFKKNYILFIAIFLVASILCASTNNIYLLTIGKCIQGLSTGVLFFTTLPQAWHIFPKRYKNVFLFMIIVGLFGANALGGVSGSFSIETEEWRWLYYVNIASAIICILIALFALKDDHHVETKPYPYDLPEVIVLAIFATTLAATSAMLPVLGASSPWFISFAVISFILLIFFIILNIKAEHPIVHFHTLYEAKPMVGAVMAISSHLTLVIALAGINIFLLRILNMPPHDVLYFYLFFLFGVILSGSIKMLTYSALGAGVLGVLGSIAMLYVSIHWRIIGIDVSKDALYIHAFLLGFGISITLVSGAMATLLDGPLEKASHRSNTMHTIRNYMGAILIACLAWFISRDLQTHLPKTFNSKAEAMKLIHETSLNTVHHVFNIMIVFNIIMLLASIVQMFLGKGRRIVAKKKKA</sequence>
<feature type="transmembrane region" description="Helical" evidence="8">
    <location>
        <begin position="12"/>
        <end position="31"/>
    </location>
</feature>
<feature type="transmembrane region" description="Helical" evidence="8">
    <location>
        <begin position="140"/>
        <end position="159"/>
    </location>
</feature>
<dbReference type="Proteomes" id="UP000826802">
    <property type="component" value="Chromosome"/>
</dbReference>
<protein>
    <recommendedName>
        <fullName evidence="7">Quinolone resistance protein NorB</fullName>
    </recommendedName>
</protein>
<dbReference type="PROSITE" id="PS50850">
    <property type="entry name" value="MFS"/>
    <property type="match status" value="1"/>
</dbReference>
<dbReference type="GO" id="GO:0005886">
    <property type="term" value="C:plasma membrane"/>
    <property type="evidence" value="ECO:0007669"/>
    <property type="project" value="UniProtKB-SubCell"/>
</dbReference>
<comment type="subcellular location">
    <subcellularLocation>
        <location evidence="1">Cell membrane</location>
        <topology evidence="1">Multi-pass membrane protein</topology>
    </subcellularLocation>
</comment>
<evidence type="ECO:0000256" key="2">
    <source>
        <dbReference type="ARBA" id="ARBA00007520"/>
    </source>
</evidence>
<feature type="transmembrane region" description="Helical" evidence="8">
    <location>
        <begin position="171"/>
        <end position="189"/>
    </location>
</feature>
<dbReference type="GeneID" id="99096467"/>
<keyword evidence="11" id="KW-1185">Reference proteome</keyword>
<feature type="transmembrane region" description="Helical" evidence="8">
    <location>
        <begin position="276"/>
        <end position="297"/>
    </location>
</feature>
<keyword evidence="5 8" id="KW-1133">Transmembrane helix</keyword>
<name>A0AAE7Q2Z2_9STAP</name>
<keyword evidence="4 8" id="KW-0812">Transmembrane</keyword>
<proteinExistence type="inferred from homology"/>
<dbReference type="EMBL" id="CP079981">
    <property type="protein sequence ID" value="QYA42494.1"/>
    <property type="molecule type" value="Genomic_DNA"/>
</dbReference>
<feature type="domain" description="Major facilitator superfamily (MFS) profile" evidence="9">
    <location>
        <begin position="14"/>
        <end position="481"/>
    </location>
</feature>
<evidence type="ECO:0000256" key="5">
    <source>
        <dbReference type="ARBA" id="ARBA00022989"/>
    </source>
</evidence>
<dbReference type="InterPro" id="IPR020846">
    <property type="entry name" value="MFS_dom"/>
</dbReference>
<evidence type="ECO:0000256" key="3">
    <source>
        <dbReference type="ARBA" id="ARBA00022448"/>
    </source>
</evidence>
<evidence type="ECO:0000259" key="9">
    <source>
        <dbReference type="PROSITE" id="PS50850"/>
    </source>
</evidence>
<gene>
    <name evidence="10" type="ORF">KYI11_00670</name>
</gene>
<evidence type="ECO:0000256" key="8">
    <source>
        <dbReference type="SAM" id="Phobius"/>
    </source>
</evidence>
<feature type="transmembrane region" description="Helical" evidence="8">
    <location>
        <begin position="406"/>
        <end position="423"/>
    </location>
</feature>
<organism evidence="10 11">
    <name type="scientific">Macrococcoides bohemicum</name>
    <dbReference type="NCBI Taxonomy" id="1903056"/>
    <lineage>
        <taxon>Bacteria</taxon>
        <taxon>Bacillati</taxon>
        <taxon>Bacillota</taxon>
        <taxon>Bacilli</taxon>
        <taxon>Bacillales</taxon>
        <taxon>Staphylococcaceae</taxon>
        <taxon>Macrococcoides</taxon>
    </lineage>
</organism>
<dbReference type="Gene3D" id="1.20.1250.20">
    <property type="entry name" value="MFS general substrate transporter like domains"/>
    <property type="match status" value="1"/>
</dbReference>
<dbReference type="PANTHER" id="PTHR42718">
    <property type="entry name" value="MAJOR FACILITATOR SUPERFAMILY MULTIDRUG TRANSPORTER MFSC"/>
    <property type="match status" value="1"/>
</dbReference>
<evidence type="ECO:0000313" key="11">
    <source>
        <dbReference type="Proteomes" id="UP000826802"/>
    </source>
</evidence>
<evidence type="ECO:0000256" key="4">
    <source>
        <dbReference type="ARBA" id="ARBA00022692"/>
    </source>
</evidence>
<feature type="transmembrane region" description="Helical" evidence="8">
    <location>
        <begin position="365"/>
        <end position="386"/>
    </location>
</feature>
<evidence type="ECO:0000256" key="1">
    <source>
        <dbReference type="ARBA" id="ARBA00004651"/>
    </source>
</evidence>
<dbReference type="Pfam" id="PF07690">
    <property type="entry name" value="MFS_1"/>
    <property type="match status" value="1"/>
</dbReference>